<name>A0A835EQU0_9POAL</name>
<dbReference type="Gene3D" id="2.40.70.10">
    <property type="entry name" value="Acid Proteases"/>
    <property type="match status" value="2"/>
</dbReference>
<dbReference type="InterPro" id="IPR032799">
    <property type="entry name" value="TAXi_C"/>
</dbReference>
<dbReference type="InterPro" id="IPR001461">
    <property type="entry name" value="Aspartic_peptidase_A1"/>
</dbReference>
<feature type="region of interest" description="Disordered" evidence="2">
    <location>
        <begin position="1"/>
        <end position="27"/>
    </location>
</feature>
<feature type="domain" description="Peptidase A1" evidence="3">
    <location>
        <begin position="76"/>
        <end position="406"/>
    </location>
</feature>
<comment type="similarity">
    <text evidence="1">Belongs to the peptidase A1 family.</text>
</comment>
<sequence length="410" mass="43404">MHRNSPCSPLNGAGKQAVQEASSSTDDVFERDVRRLRTIFSMAKSSMADAPGGDTPAPASGVTLPITGIVLGSQDYTVTVGYGTPPQQLPVDFDTSRLGGGLSTLQCTPCHAGAAQCDRPAFDPGRSSSVARVPCGPDCPSVCRDGTTCAFNLTYRSNNSVVANGTFVKDTLTLSPSAAVPSFVVACVDVGNSFITASSGLLDLNRSKSSLVSRLTTSLPAVNTTAAFSYCMPASPTSSRGFLSVGAALPDLSGDGAGSTPMVDFFPYKYEYLVQLRVVHVSETEIPATQWNLAALAVGTSFTFFRPEISGALRDEFRRQMSGYTMAPPYRMLNTCYNLTGLPGFEMPAITLEFEGGATLQPEDFCLAFAALPEDSRMLPYSVIGNRVQQTVEVVYDVRGGRIGFIQGSC</sequence>
<dbReference type="PANTHER" id="PTHR13683:SF638">
    <property type="entry name" value="ASPARTIC PROTEINASE NEPENTHESIN-2"/>
    <property type="match status" value="1"/>
</dbReference>
<dbReference type="GO" id="GO:0004190">
    <property type="term" value="F:aspartic-type endopeptidase activity"/>
    <property type="evidence" value="ECO:0007669"/>
    <property type="project" value="InterPro"/>
</dbReference>
<dbReference type="InterPro" id="IPR021109">
    <property type="entry name" value="Peptidase_aspartic_dom_sf"/>
</dbReference>
<reference evidence="4" key="1">
    <citation type="submission" date="2020-07" db="EMBL/GenBank/DDBJ databases">
        <title>Genome sequence and genetic diversity analysis of an under-domesticated orphan crop, white fonio (Digitaria exilis).</title>
        <authorList>
            <person name="Bennetzen J.L."/>
            <person name="Chen S."/>
            <person name="Ma X."/>
            <person name="Wang X."/>
            <person name="Yssel A.E.J."/>
            <person name="Chaluvadi S.R."/>
            <person name="Johnson M."/>
            <person name="Gangashetty P."/>
            <person name="Hamidou F."/>
            <person name="Sanogo M.D."/>
            <person name="Zwaenepoel A."/>
            <person name="Wallace J."/>
            <person name="Van De Peer Y."/>
            <person name="Van Deynze A."/>
        </authorList>
    </citation>
    <scope>NUCLEOTIDE SEQUENCE</scope>
    <source>
        <tissue evidence="4">Leaves</tissue>
    </source>
</reference>
<dbReference type="Pfam" id="PF14543">
    <property type="entry name" value="TAXi_N"/>
    <property type="match status" value="1"/>
</dbReference>
<evidence type="ECO:0000259" key="3">
    <source>
        <dbReference type="PROSITE" id="PS51767"/>
    </source>
</evidence>
<evidence type="ECO:0000313" key="5">
    <source>
        <dbReference type="Proteomes" id="UP000636709"/>
    </source>
</evidence>
<proteinExistence type="inferred from homology"/>
<dbReference type="GO" id="GO:0006508">
    <property type="term" value="P:proteolysis"/>
    <property type="evidence" value="ECO:0007669"/>
    <property type="project" value="InterPro"/>
</dbReference>
<dbReference type="EMBL" id="JACEFO010001734">
    <property type="protein sequence ID" value="KAF8714867.1"/>
    <property type="molecule type" value="Genomic_DNA"/>
</dbReference>
<comment type="caution">
    <text evidence="4">The sequence shown here is derived from an EMBL/GenBank/DDBJ whole genome shotgun (WGS) entry which is preliminary data.</text>
</comment>
<protein>
    <recommendedName>
        <fullName evidence="3">Peptidase A1 domain-containing protein</fullName>
    </recommendedName>
</protein>
<accession>A0A835EQU0</accession>
<dbReference type="InterPro" id="IPR033121">
    <property type="entry name" value="PEPTIDASE_A1"/>
</dbReference>
<keyword evidence="5" id="KW-1185">Reference proteome</keyword>
<dbReference type="Pfam" id="PF14541">
    <property type="entry name" value="TAXi_C"/>
    <property type="match status" value="1"/>
</dbReference>
<dbReference type="PANTHER" id="PTHR13683">
    <property type="entry name" value="ASPARTYL PROTEASES"/>
    <property type="match status" value="1"/>
</dbReference>
<dbReference type="Proteomes" id="UP000636709">
    <property type="component" value="Unassembled WGS sequence"/>
</dbReference>
<evidence type="ECO:0000256" key="1">
    <source>
        <dbReference type="ARBA" id="ARBA00007447"/>
    </source>
</evidence>
<dbReference type="PROSITE" id="PS51767">
    <property type="entry name" value="PEPTIDASE_A1"/>
    <property type="match status" value="1"/>
</dbReference>
<dbReference type="SUPFAM" id="SSF50630">
    <property type="entry name" value="Acid proteases"/>
    <property type="match status" value="1"/>
</dbReference>
<dbReference type="OrthoDB" id="666366at2759"/>
<dbReference type="InterPro" id="IPR032861">
    <property type="entry name" value="TAXi_N"/>
</dbReference>
<organism evidence="4 5">
    <name type="scientific">Digitaria exilis</name>
    <dbReference type="NCBI Taxonomy" id="1010633"/>
    <lineage>
        <taxon>Eukaryota</taxon>
        <taxon>Viridiplantae</taxon>
        <taxon>Streptophyta</taxon>
        <taxon>Embryophyta</taxon>
        <taxon>Tracheophyta</taxon>
        <taxon>Spermatophyta</taxon>
        <taxon>Magnoliopsida</taxon>
        <taxon>Liliopsida</taxon>
        <taxon>Poales</taxon>
        <taxon>Poaceae</taxon>
        <taxon>PACMAD clade</taxon>
        <taxon>Panicoideae</taxon>
        <taxon>Panicodae</taxon>
        <taxon>Paniceae</taxon>
        <taxon>Anthephorinae</taxon>
        <taxon>Digitaria</taxon>
    </lineage>
</organism>
<evidence type="ECO:0000256" key="2">
    <source>
        <dbReference type="SAM" id="MobiDB-lite"/>
    </source>
</evidence>
<dbReference type="AlphaFoldDB" id="A0A835EQU0"/>
<evidence type="ECO:0000313" key="4">
    <source>
        <dbReference type="EMBL" id="KAF8714867.1"/>
    </source>
</evidence>
<gene>
    <name evidence="4" type="ORF">HU200_027401</name>
</gene>